<organism evidence="1">
    <name type="scientific">Caldilineaceae bacterium SB0664_bin_27</name>
    <dbReference type="NCBI Taxonomy" id="2605260"/>
    <lineage>
        <taxon>Bacteria</taxon>
        <taxon>Bacillati</taxon>
        <taxon>Chloroflexota</taxon>
        <taxon>Caldilineae</taxon>
        <taxon>Caldilineales</taxon>
        <taxon>Caldilineaceae</taxon>
    </lineage>
</organism>
<gene>
    <name evidence="1" type="ORF">F4Y42_11525</name>
</gene>
<evidence type="ECO:0000313" key="1">
    <source>
        <dbReference type="EMBL" id="MXY94061.1"/>
    </source>
</evidence>
<name>A0A6B0YUM6_9CHLR</name>
<sequence length="88" mass="10257">MSQQVAIDEPVRVRVRSLPTGKIAPGSFEWQGRTHSIVALGRQWDEMVEGRRVRSFLVQTPGQNSFELRWDPVEDEWVLHRGWLMDLV</sequence>
<reference evidence="1" key="1">
    <citation type="submission" date="2019-09" db="EMBL/GenBank/DDBJ databases">
        <title>Characterisation of the sponge microbiome using genome-centric metagenomics.</title>
        <authorList>
            <person name="Engelberts J.P."/>
            <person name="Robbins S.J."/>
            <person name="De Goeij J.M."/>
            <person name="Aranda M."/>
            <person name="Bell S.C."/>
            <person name="Webster N.S."/>
        </authorList>
    </citation>
    <scope>NUCLEOTIDE SEQUENCE</scope>
    <source>
        <strain evidence="1">SB0664_bin_27</strain>
    </source>
</reference>
<dbReference type="AlphaFoldDB" id="A0A6B0YUM6"/>
<protein>
    <submittedName>
        <fullName evidence="1">Uncharacterized protein</fullName>
    </submittedName>
</protein>
<proteinExistence type="predicted"/>
<accession>A0A6B0YUM6</accession>
<comment type="caution">
    <text evidence="1">The sequence shown here is derived from an EMBL/GenBank/DDBJ whole genome shotgun (WGS) entry which is preliminary data.</text>
</comment>
<dbReference type="EMBL" id="VXRG01000097">
    <property type="protein sequence ID" value="MXY94061.1"/>
    <property type="molecule type" value="Genomic_DNA"/>
</dbReference>